<evidence type="ECO:0000313" key="1">
    <source>
        <dbReference type="EMBL" id="OES26254.1"/>
    </source>
</evidence>
<dbReference type="AlphaFoldDB" id="A0AB36FM94"/>
<evidence type="ECO:0000313" key="2">
    <source>
        <dbReference type="Proteomes" id="UP000095392"/>
    </source>
</evidence>
<name>A0AB36FM94_ALTMA</name>
<reference evidence="1 2" key="1">
    <citation type="submission" date="2016-09" db="EMBL/GenBank/DDBJ databases">
        <title>Draft Genome Sequence of four Alteromonas macleodii strains isolated from copper coupons and grown long-term at elevated copper levels.</title>
        <authorList>
            <person name="Cusick K."/>
            <person name="Dale J."/>
            <person name="Little B."/>
            <person name="Biffinger J."/>
        </authorList>
    </citation>
    <scope>NUCLEOTIDE SEQUENCE [LARGE SCALE GENOMIC DNA]</scope>
    <source>
        <strain evidence="1 2">KCP01</strain>
    </source>
</reference>
<proteinExistence type="predicted"/>
<sequence length="64" mass="7481">MNVLVCEKKHYSEISPTSCYKLCIFTINTFSIPPAMLKISKKRARNTPHHSFEGMHRFRNALKQ</sequence>
<comment type="caution">
    <text evidence="1">The sequence shown here is derived from an EMBL/GenBank/DDBJ whole genome shotgun (WGS) entry which is preliminary data.</text>
</comment>
<accession>A0AB36FM94</accession>
<gene>
    <name evidence="1" type="ORF">BFV95_3835</name>
</gene>
<organism evidence="1 2">
    <name type="scientific">Alteromonas macleodii</name>
    <name type="common">Pseudoalteromonas macleodii</name>
    <dbReference type="NCBI Taxonomy" id="28108"/>
    <lineage>
        <taxon>Bacteria</taxon>
        <taxon>Pseudomonadati</taxon>
        <taxon>Pseudomonadota</taxon>
        <taxon>Gammaproteobacteria</taxon>
        <taxon>Alteromonadales</taxon>
        <taxon>Alteromonadaceae</taxon>
        <taxon>Alteromonas/Salinimonas group</taxon>
        <taxon>Alteromonas</taxon>
    </lineage>
</organism>
<protein>
    <submittedName>
        <fullName evidence="1">Uncharacterized protein</fullName>
    </submittedName>
</protein>
<dbReference type="Proteomes" id="UP000095392">
    <property type="component" value="Unassembled WGS sequence"/>
</dbReference>
<dbReference type="EMBL" id="MIPY01000035">
    <property type="protein sequence ID" value="OES26254.1"/>
    <property type="molecule type" value="Genomic_DNA"/>
</dbReference>
<keyword evidence="2" id="KW-1185">Reference proteome</keyword>